<dbReference type="EMBL" id="BJWL01000017">
    <property type="protein sequence ID" value="GFZ05819.1"/>
    <property type="molecule type" value="Genomic_DNA"/>
</dbReference>
<gene>
    <name evidence="3" type="ORF">Acr_17g0013910</name>
</gene>
<sequence length="89" mass="9962">MDDDCKKDKKETCFKCGEKGHMAWQCPKRNLLLDAEAEEASEIEDDDTSDFFDDIGKLNVDDLEEAEEDTSFVSVNGTTSSTLQSCVDK</sequence>
<evidence type="ECO:0000313" key="3">
    <source>
        <dbReference type="EMBL" id="GFZ05819.1"/>
    </source>
</evidence>
<reference evidence="3 4" key="1">
    <citation type="submission" date="2019-07" db="EMBL/GenBank/DDBJ databases">
        <title>De Novo Assembly of kiwifruit Actinidia rufa.</title>
        <authorList>
            <person name="Sugita-Konishi S."/>
            <person name="Sato K."/>
            <person name="Mori E."/>
            <person name="Abe Y."/>
            <person name="Kisaki G."/>
            <person name="Hamano K."/>
            <person name="Suezawa K."/>
            <person name="Otani M."/>
            <person name="Fukuda T."/>
            <person name="Manabe T."/>
            <person name="Gomi K."/>
            <person name="Tabuchi M."/>
            <person name="Akimitsu K."/>
            <person name="Kataoka I."/>
        </authorList>
    </citation>
    <scope>NUCLEOTIDE SEQUENCE [LARGE SCALE GENOMIC DNA]</scope>
    <source>
        <strain evidence="4">cv. Fuchu</strain>
    </source>
</reference>
<accession>A0A7J0G4W3</accession>
<evidence type="ECO:0000256" key="1">
    <source>
        <dbReference type="PROSITE-ProRule" id="PRU00047"/>
    </source>
</evidence>
<evidence type="ECO:0000313" key="4">
    <source>
        <dbReference type="Proteomes" id="UP000585474"/>
    </source>
</evidence>
<keyword evidence="1" id="KW-0479">Metal-binding</keyword>
<evidence type="ECO:0000259" key="2">
    <source>
        <dbReference type="PROSITE" id="PS50158"/>
    </source>
</evidence>
<dbReference type="InterPro" id="IPR036875">
    <property type="entry name" value="Znf_CCHC_sf"/>
</dbReference>
<dbReference type="OrthoDB" id="116216at2759"/>
<dbReference type="PROSITE" id="PS50158">
    <property type="entry name" value="ZF_CCHC"/>
    <property type="match status" value="1"/>
</dbReference>
<dbReference type="GO" id="GO:0008270">
    <property type="term" value="F:zinc ion binding"/>
    <property type="evidence" value="ECO:0007669"/>
    <property type="project" value="UniProtKB-KW"/>
</dbReference>
<proteinExistence type="predicted"/>
<feature type="domain" description="CCHC-type" evidence="2">
    <location>
        <begin position="13"/>
        <end position="28"/>
    </location>
</feature>
<dbReference type="SMART" id="SM00343">
    <property type="entry name" value="ZnF_C2HC"/>
    <property type="match status" value="1"/>
</dbReference>
<comment type="caution">
    <text evidence="3">The sequence shown here is derived from an EMBL/GenBank/DDBJ whole genome shotgun (WGS) entry which is preliminary data.</text>
</comment>
<dbReference type="Pfam" id="PF00098">
    <property type="entry name" value="zf-CCHC"/>
    <property type="match status" value="1"/>
</dbReference>
<organism evidence="3 4">
    <name type="scientific">Actinidia rufa</name>
    <dbReference type="NCBI Taxonomy" id="165716"/>
    <lineage>
        <taxon>Eukaryota</taxon>
        <taxon>Viridiplantae</taxon>
        <taxon>Streptophyta</taxon>
        <taxon>Embryophyta</taxon>
        <taxon>Tracheophyta</taxon>
        <taxon>Spermatophyta</taxon>
        <taxon>Magnoliopsida</taxon>
        <taxon>eudicotyledons</taxon>
        <taxon>Gunneridae</taxon>
        <taxon>Pentapetalae</taxon>
        <taxon>asterids</taxon>
        <taxon>Ericales</taxon>
        <taxon>Actinidiaceae</taxon>
        <taxon>Actinidia</taxon>
    </lineage>
</organism>
<dbReference type="SUPFAM" id="SSF57756">
    <property type="entry name" value="Retrovirus zinc finger-like domains"/>
    <property type="match status" value="1"/>
</dbReference>
<keyword evidence="4" id="KW-1185">Reference proteome</keyword>
<keyword evidence="1" id="KW-0862">Zinc</keyword>
<name>A0A7J0G4W3_9ERIC</name>
<dbReference type="GO" id="GO:0003676">
    <property type="term" value="F:nucleic acid binding"/>
    <property type="evidence" value="ECO:0007669"/>
    <property type="project" value="InterPro"/>
</dbReference>
<dbReference type="Proteomes" id="UP000585474">
    <property type="component" value="Unassembled WGS sequence"/>
</dbReference>
<protein>
    <recommendedName>
        <fullName evidence="2">CCHC-type domain-containing protein</fullName>
    </recommendedName>
</protein>
<dbReference type="AlphaFoldDB" id="A0A7J0G4W3"/>
<keyword evidence="1" id="KW-0863">Zinc-finger</keyword>
<dbReference type="Gene3D" id="4.10.60.10">
    <property type="entry name" value="Zinc finger, CCHC-type"/>
    <property type="match status" value="1"/>
</dbReference>
<dbReference type="InterPro" id="IPR001878">
    <property type="entry name" value="Znf_CCHC"/>
</dbReference>